<evidence type="ECO:0000313" key="6">
    <source>
        <dbReference type="EMBL" id="ETO09696.1"/>
    </source>
</evidence>
<keyword evidence="5" id="KW-1133">Transmembrane helix</keyword>
<feature type="compositionally biased region" description="Basic and acidic residues" evidence="4">
    <location>
        <begin position="360"/>
        <end position="371"/>
    </location>
</feature>
<dbReference type="EMBL" id="ASPP01023946">
    <property type="protein sequence ID" value="ETO09696.1"/>
    <property type="molecule type" value="Genomic_DNA"/>
</dbReference>
<proteinExistence type="predicted"/>
<dbReference type="OrthoDB" id="6270329at2759"/>
<keyword evidence="2" id="KW-0863">Zinc-finger</keyword>
<keyword evidence="1" id="KW-0479">Metal-binding</keyword>
<feature type="compositionally biased region" description="Low complexity" evidence="4">
    <location>
        <begin position="342"/>
        <end position="356"/>
    </location>
</feature>
<organism evidence="6 7">
    <name type="scientific">Reticulomyxa filosa</name>
    <dbReference type="NCBI Taxonomy" id="46433"/>
    <lineage>
        <taxon>Eukaryota</taxon>
        <taxon>Sar</taxon>
        <taxon>Rhizaria</taxon>
        <taxon>Retaria</taxon>
        <taxon>Foraminifera</taxon>
        <taxon>Monothalamids</taxon>
        <taxon>Reticulomyxidae</taxon>
        <taxon>Reticulomyxa</taxon>
    </lineage>
</organism>
<evidence type="ECO:0000256" key="2">
    <source>
        <dbReference type="ARBA" id="ARBA00022771"/>
    </source>
</evidence>
<evidence type="ECO:0000256" key="4">
    <source>
        <dbReference type="SAM" id="MobiDB-lite"/>
    </source>
</evidence>
<feature type="region of interest" description="Disordered" evidence="4">
    <location>
        <begin position="340"/>
        <end position="377"/>
    </location>
</feature>
<evidence type="ECO:0000313" key="7">
    <source>
        <dbReference type="Proteomes" id="UP000023152"/>
    </source>
</evidence>
<dbReference type="Proteomes" id="UP000023152">
    <property type="component" value="Unassembled WGS sequence"/>
</dbReference>
<dbReference type="Gene3D" id="3.30.60.90">
    <property type="match status" value="1"/>
</dbReference>
<dbReference type="GO" id="GO:0008270">
    <property type="term" value="F:zinc ion binding"/>
    <property type="evidence" value="ECO:0007669"/>
    <property type="project" value="UniProtKB-KW"/>
</dbReference>
<keyword evidence="5" id="KW-0472">Membrane</keyword>
<gene>
    <name evidence="6" type="ORF">RFI_27680</name>
</gene>
<keyword evidence="5" id="KW-0812">Transmembrane</keyword>
<dbReference type="SUPFAM" id="SSF57850">
    <property type="entry name" value="RING/U-box"/>
    <property type="match status" value="1"/>
</dbReference>
<sequence>MYLESIGMATPIVHKYMEYQYNKTPPSLARVNCCYNQCPFQQLTIQEVIRHIQEIHFDDSRIVLCPVCQIDDAPQQHLLSQPDLIKHLVDCHHYEHNHATHVMVKLPLNVMRFGQKVKLGVLPVELDHSSDALVVQYYQTALEQTHHNHVSCVPLWQWYKQHVVHQDFKCYGCGMQPIRGIRFTCLNCTTNANININNIDTNNDASFVESLDNGFHLCYECEMKHVKGITCKDLSSIMHDPRHTMVVIRKPICKVTWTDEEDKRDVHSTRSSRSDLSRSQLLDQSSSLSTLVDPGNVFWTREEEDGRVRTASIPLRPIEFPLRMGSHGPPSEDMALREQWLHQQHQSHQQQQQQQQEIKSPIDVHEHKQDETSSAVPSITTQAQQRHLFQQDRLLYSHLISTTPGFDFRSEWFFLTLCVVYYSLAPIALRYTVTFWNTLHCINIVLSVFDFFFL</sequence>
<evidence type="ECO:0000256" key="5">
    <source>
        <dbReference type="SAM" id="Phobius"/>
    </source>
</evidence>
<name>X6M7R8_RETFI</name>
<keyword evidence="3" id="KW-0862">Zinc</keyword>
<comment type="caution">
    <text evidence="6">The sequence shown here is derived from an EMBL/GenBank/DDBJ whole genome shotgun (WGS) entry which is preliminary data.</text>
</comment>
<accession>X6M7R8</accession>
<evidence type="ECO:0000256" key="3">
    <source>
        <dbReference type="ARBA" id="ARBA00022833"/>
    </source>
</evidence>
<reference evidence="6 7" key="1">
    <citation type="journal article" date="2013" name="Curr. Biol.">
        <title>The Genome of the Foraminiferan Reticulomyxa filosa.</title>
        <authorList>
            <person name="Glockner G."/>
            <person name="Hulsmann N."/>
            <person name="Schleicher M."/>
            <person name="Noegel A.A."/>
            <person name="Eichinger L."/>
            <person name="Gallinger C."/>
            <person name="Pawlowski J."/>
            <person name="Sierra R."/>
            <person name="Euteneuer U."/>
            <person name="Pillet L."/>
            <person name="Moustafa A."/>
            <person name="Platzer M."/>
            <person name="Groth M."/>
            <person name="Szafranski K."/>
            <person name="Schliwa M."/>
        </authorList>
    </citation>
    <scope>NUCLEOTIDE SEQUENCE [LARGE SCALE GENOMIC DNA]</scope>
</reference>
<dbReference type="InterPro" id="IPR043145">
    <property type="entry name" value="Znf_ZZ_sf"/>
</dbReference>
<feature type="transmembrane region" description="Helical" evidence="5">
    <location>
        <begin position="412"/>
        <end position="429"/>
    </location>
</feature>
<keyword evidence="7" id="KW-1185">Reference proteome</keyword>
<dbReference type="AlphaFoldDB" id="X6M7R8"/>
<evidence type="ECO:0000256" key="1">
    <source>
        <dbReference type="ARBA" id="ARBA00022723"/>
    </source>
</evidence>
<protein>
    <submittedName>
        <fullName evidence="6">Uncharacterized protein</fullName>
    </submittedName>
</protein>